<feature type="region of interest" description="Disordered" evidence="1">
    <location>
        <begin position="21"/>
        <end position="73"/>
    </location>
</feature>
<dbReference type="Proteomes" id="UP001174136">
    <property type="component" value="Unassembled WGS sequence"/>
</dbReference>
<protein>
    <submittedName>
        <fullName evidence="2">Uncharacterized protein</fullName>
    </submittedName>
</protein>
<evidence type="ECO:0000256" key="1">
    <source>
        <dbReference type="SAM" id="MobiDB-lite"/>
    </source>
</evidence>
<accession>A0AA47MAA5</accession>
<keyword evidence="3" id="KW-1185">Reference proteome</keyword>
<evidence type="ECO:0000313" key="2">
    <source>
        <dbReference type="EMBL" id="KAK0136480.1"/>
    </source>
</evidence>
<feature type="compositionally biased region" description="Acidic residues" evidence="1">
    <location>
        <begin position="105"/>
        <end position="142"/>
    </location>
</feature>
<evidence type="ECO:0000313" key="3">
    <source>
        <dbReference type="Proteomes" id="UP001174136"/>
    </source>
</evidence>
<name>A0AA47MAA5_MERPO</name>
<feature type="compositionally biased region" description="Basic and acidic residues" evidence="1">
    <location>
        <begin position="143"/>
        <end position="161"/>
    </location>
</feature>
<proteinExistence type="predicted"/>
<sequence length="188" mass="20489">MYRKGGRKICIGVTLCPDVVPSSVAESFQGSESSTDESSTAWSGGGGGVAEPDGGPDGSSAPEDDPHLLSAGVLGLLEDQESLLGASSRLQRALERMLVAIAESSDQEEEEEEQEQEEEEEEEEQEQEEEEEEEQEQEEEESWGERTRTDPTMRRSPDAARGRRPFSSAAARVVPLLLRRGVHVPTST</sequence>
<dbReference type="AlphaFoldDB" id="A0AA47MAA5"/>
<organism evidence="2 3">
    <name type="scientific">Merluccius polli</name>
    <name type="common">Benguela hake</name>
    <name type="synonym">Merluccius cadenati</name>
    <dbReference type="NCBI Taxonomy" id="89951"/>
    <lineage>
        <taxon>Eukaryota</taxon>
        <taxon>Metazoa</taxon>
        <taxon>Chordata</taxon>
        <taxon>Craniata</taxon>
        <taxon>Vertebrata</taxon>
        <taxon>Euteleostomi</taxon>
        <taxon>Actinopterygii</taxon>
        <taxon>Neopterygii</taxon>
        <taxon>Teleostei</taxon>
        <taxon>Neoteleostei</taxon>
        <taxon>Acanthomorphata</taxon>
        <taxon>Zeiogadaria</taxon>
        <taxon>Gadariae</taxon>
        <taxon>Gadiformes</taxon>
        <taxon>Gadoidei</taxon>
        <taxon>Merlucciidae</taxon>
        <taxon>Merluccius</taxon>
    </lineage>
</organism>
<feature type="region of interest" description="Disordered" evidence="1">
    <location>
        <begin position="100"/>
        <end position="174"/>
    </location>
</feature>
<gene>
    <name evidence="2" type="ORF">N1851_027411</name>
</gene>
<dbReference type="EMBL" id="JAOPHQ010005152">
    <property type="protein sequence ID" value="KAK0136480.1"/>
    <property type="molecule type" value="Genomic_DNA"/>
</dbReference>
<reference evidence="2" key="1">
    <citation type="journal article" date="2023" name="Front. Mar. Sci.">
        <title>A new Merluccius polli reference genome to investigate the effects of global change in West African waters.</title>
        <authorList>
            <person name="Mateo J.L."/>
            <person name="Blanco-Fernandez C."/>
            <person name="Garcia-Vazquez E."/>
            <person name="Machado-Schiaffino G."/>
        </authorList>
    </citation>
    <scope>NUCLEOTIDE SEQUENCE</scope>
    <source>
        <strain evidence="2">C29</strain>
        <tissue evidence="2">Fin</tissue>
    </source>
</reference>
<feature type="compositionally biased region" description="Polar residues" evidence="1">
    <location>
        <begin position="24"/>
        <end position="42"/>
    </location>
</feature>
<comment type="caution">
    <text evidence="2">The sequence shown here is derived from an EMBL/GenBank/DDBJ whole genome shotgun (WGS) entry which is preliminary data.</text>
</comment>